<proteinExistence type="inferred from homology"/>
<evidence type="ECO:0000256" key="7">
    <source>
        <dbReference type="RuleBase" id="RU004296"/>
    </source>
</evidence>
<dbReference type="InterPro" id="IPR009003">
    <property type="entry name" value="Peptidase_S1_PA"/>
</dbReference>
<comment type="subcellular location">
    <subcellularLocation>
        <location evidence="1">Secreted</location>
    </subcellularLocation>
</comment>
<evidence type="ECO:0000313" key="9">
    <source>
        <dbReference type="Proteomes" id="UP000800981"/>
    </source>
</evidence>
<dbReference type="PRINTS" id="PR00839">
    <property type="entry name" value="V8PROTEASE"/>
</dbReference>
<keyword evidence="6 7" id="KW-0720">Serine protease</keyword>
<sequence length="530" mass="56219">MAALDATVEALTRAARAGSVGLVEEACAGLSRRLLAGQVPLAQLREALDVLRDGGFFGPLGRVSESALQSGLSLPFVRLRHVQGLIELGHLTPALALLHQLEQEEPGFAPAEVRGLQGRAHKQMFLRSAEAGRREEHLAAALSRYAAVPADDPSSLWHRLNVCALLARAASEGLQPGGVVDPASAARRLAAGIVDEVEARRDTPDTWDGPALVEAALALRDRGILRTALRRLADDGGVTAFQAQSLRRQLLELWNCGPYAELVQSVVPAVSALALGTDGGRLDIGTGELPLTAGDQERAGWGYEAVFGSDGIQKRTWFLQLLNRCRSVALLADREEDGVGSGFLVEGTALHPGLPPVVVLTNAHVVPGAISEQHVRVGLRGLEPPVTGIRVGKVLWSSSPQDLDVAVLEPERVPDGVEALPVASTLPALGTASPSRVYVIGHPLALPAVRVSIQDNALLDYDDTRLHYRAPTRPGSSGSPVFDKDWDVIGVHRGGGHAVPRLHGFGTHEANEGTRIDAIRRRLAEELGPG</sequence>
<comment type="similarity">
    <text evidence="2 7">Belongs to the peptidase S1B family.</text>
</comment>
<keyword evidence="9" id="KW-1185">Reference proteome</keyword>
<evidence type="ECO:0000256" key="6">
    <source>
        <dbReference type="ARBA" id="ARBA00022825"/>
    </source>
</evidence>
<name>A0ABX0GX77_9ACTN</name>
<evidence type="ECO:0000256" key="2">
    <source>
        <dbReference type="ARBA" id="ARBA00008764"/>
    </source>
</evidence>
<dbReference type="Pfam" id="PF20308">
    <property type="entry name" value="TPR-S"/>
    <property type="match status" value="1"/>
</dbReference>
<comment type="caution">
    <text evidence="8">The sequence shown here is derived from an EMBL/GenBank/DDBJ whole genome shotgun (WGS) entry which is preliminary data.</text>
</comment>
<keyword evidence="3 7" id="KW-0645">Protease</keyword>
<evidence type="ECO:0000256" key="5">
    <source>
        <dbReference type="ARBA" id="ARBA00022801"/>
    </source>
</evidence>
<evidence type="ECO:0000256" key="3">
    <source>
        <dbReference type="ARBA" id="ARBA00022670"/>
    </source>
</evidence>
<dbReference type="Proteomes" id="UP000800981">
    <property type="component" value="Unassembled WGS sequence"/>
</dbReference>
<dbReference type="InterPro" id="IPR008256">
    <property type="entry name" value="Peptidase_S1B"/>
</dbReference>
<keyword evidence="5 7" id="KW-0378">Hydrolase</keyword>
<evidence type="ECO:0000256" key="4">
    <source>
        <dbReference type="ARBA" id="ARBA00022729"/>
    </source>
</evidence>
<evidence type="ECO:0000256" key="1">
    <source>
        <dbReference type="ARBA" id="ARBA00004613"/>
    </source>
</evidence>
<dbReference type="InterPro" id="IPR046880">
    <property type="entry name" value="TPR-S"/>
</dbReference>
<dbReference type="Gene3D" id="2.40.10.10">
    <property type="entry name" value="Trypsin-like serine proteases"/>
    <property type="match status" value="2"/>
</dbReference>
<dbReference type="SUPFAM" id="SSF50494">
    <property type="entry name" value="Trypsin-like serine proteases"/>
    <property type="match status" value="1"/>
</dbReference>
<dbReference type="RefSeq" id="WP_166284080.1">
    <property type="nucleotide sequence ID" value="NZ_JAANNP010000038.1"/>
</dbReference>
<protein>
    <recommendedName>
        <fullName evidence="7">Serine protease</fullName>
        <ecNumber evidence="7">3.4.21.-</ecNumber>
    </recommendedName>
</protein>
<dbReference type="EMBL" id="JAANNP010000038">
    <property type="protein sequence ID" value="NHC15582.1"/>
    <property type="molecule type" value="Genomic_DNA"/>
</dbReference>
<organism evidence="8 9">
    <name type="scientific">Motilibacter deserti</name>
    <dbReference type="NCBI Taxonomy" id="2714956"/>
    <lineage>
        <taxon>Bacteria</taxon>
        <taxon>Bacillati</taxon>
        <taxon>Actinomycetota</taxon>
        <taxon>Actinomycetes</taxon>
        <taxon>Motilibacterales</taxon>
        <taxon>Motilibacteraceae</taxon>
        <taxon>Motilibacter</taxon>
    </lineage>
</organism>
<reference evidence="8 9" key="1">
    <citation type="submission" date="2020-03" db="EMBL/GenBank/DDBJ databases">
        <title>Two novel Motilibacter sp.</title>
        <authorList>
            <person name="Liu S."/>
        </authorList>
    </citation>
    <scope>NUCLEOTIDE SEQUENCE [LARGE SCALE GENOMIC DNA]</scope>
    <source>
        <strain evidence="8 9">E257</strain>
    </source>
</reference>
<accession>A0ABX0GX77</accession>
<dbReference type="PANTHER" id="PTHR43019">
    <property type="entry name" value="SERINE ENDOPROTEASE DEGS"/>
    <property type="match status" value="1"/>
</dbReference>
<dbReference type="Pfam" id="PF13365">
    <property type="entry name" value="Trypsin_2"/>
    <property type="match status" value="1"/>
</dbReference>
<keyword evidence="4" id="KW-0732">Signal</keyword>
<dbReference type="InterPro" id="IPR043504">
    <property type="entry name" value="Peptidase_S1_PA_chymotrypsin"/>
</dbReference>
<evidence type="ECO:0000313" key="8">
    <source>
        <dbReference type="EMBL" id="NHC15582.1"/>
    </source>
</evidence>
<dbReference type="EC" id="3.4.21.-" evidence="7"/>
<gene>
    <name evidence="8" type="ORF">G9H71_17515</name>
</gene>
<dbReference type="PANTHER" id="PTHR43019:SF23">
    <property type="entry name" value="PROTEASE DO-LIKE 5, CHLOROPLASTIC"/>
    <property type="match status" value="1"/>
</dbReference>